<evidence type="ECO:0000313" key="3">
    <source>
        <dbReference type="Proteomes" id="UP000799778"/>
    </source>
</evidence>
<dbReference type="AlphaFoldDB" id="A0A6A5Y5I0"/>
<proteinExistence type="predicted"/>
<evidence type="ECO:0000256" key="1">
    <source>
        <dbReference type="SAM" id="SignalP"/>
    </source>
</evidence>
<keyword evidence="3" id="KW-1185">Reference proteome</keyword>
<keyword evidence="1" id="KW-0732">Signal</keyword>
<dbReference type="GeneID" id="54290366"/>
<reference evidence="2" key="1">
    <citation type="journal article" date="2020" name="Stud. Mycol.">
        <title>101 Dothideomycetes genomes: a test case for predicting lifestyles and emergence of pathogens.</title>
        <authorList>
            <person name="Haridas S."/>
            <person name="Albert R."/>
            <person name="Binder M."/>
            <person name="Bloem J."/>
            <person name="Labutti K."/>
            <person name="Salamov A."/>
            <person name="Andreopoulos B."/>
            <person name="Baker S."/>
            <person name="Barry K."/>
            <person name="Bills G."/>
            <person name="Bluhm B."/>
            <person name="Cannon C."/>
            <person name="Castanera R."/>
            <person name="Culley D."/>
            <person name="Daum C."/>
            <person name="Ezra D."/>
            <person name="Gonzalez J."/>
            <person name="Henrissat B."/>
            <person name="Kuo A."/>
            <person name="Liang C."/>
            <person name="Lipzen A."/>
            <person name="Lutzoni F."/>
            <person name="Magnuson J."/>
            <person name="Mondo S."/>
            <person name="Nolan M."/>
            <person name="Ohm R."/>
            <person name="Pangilinan J."/>
            <person name="Park H.-J."/>
            <person name="Ramirez L."/>
            <person name="Alfaro M."/>
            <person name="Sun H."/>
            <person name="Tritt A."/>
            <person name="Yoshinaga Y."/>
            <person name="Zwiers L.-H."/>
            <person name="Turgeon B."/>
            <person name="Goodwin S."/>
            <person name="Spatafora J."/>
            <person name="Crous P."/>
            <person name="Grigoriev I."/>
        </authorList>
    </citation>
    <scope>NUCLEOTIDE SEQUENCE</scope>
    <source>
        <strain evidence="2">CBS 175.79</strain>
    </source>
</reference>
<gene>
    <name evidence="2" type="ORF">BU24DRAFT_477241</name>
</gene>
<dbReference type="EMBL" id="ML978067">
    <property type="protein sequence ID" value="KAF2020101.1"/>
    <property type="molecule type" value="Genomic_DNA"/>
</dbReference>
<sequence length="334" mass="37077">MSFHLKLLLRFLLLNFPLLSLCKRMDSSFPYAITLGPSRIFASRATQNGEVEVFPFNPGHGYTTYLDGVIQHYAREPSKQSPRNEHAALPIIRDAINNISKELSATLGYEPVYRALLLPTLFDDSSSGAAIDVLFPNGTALAPGGPNHVTDVAGAAGYAYHLDQCENLGLSPSECTKINLLPKFLLVVEYEHDYLHLHLASVDVRHQLFPIIRSQHFETFGEGSRDRLSQSLGMKRYRAHLSDSIKNFIKTGGGHLYRPFKAEHIRAIVGFGDAPGEAFTELLNITYEAVGNERAKIMSGIDPAYVAAYGAAMFARETVLKPERWRVHGAHLEL</sequence>
<dbReference type="OrthoDB" id="3800712at2759"/>
<organism evidence="2 3">
    <name type="scientific">Aaosphaeria arxii CBS 175.79</name>
    <dbReference type="NCBI Taxonomy" id="1450172"/>
    <lineage>
        <taxon>Eukaryota</taxon>
        <taxon>Fungi</taxon>
        <taxon>Dikarya</taxon>
        <taxon>Ascomycota</taxon>
        <taxon>Pezizomycotina</taxon>
        <taxon>Dothideomycetes</taxon>
        <taxon>Pleosporomycetidae</taxon>
        <taxon>Pleosporales</taxon>
        <taxon>Pleosporales incertae sedis</taxon>
        <taxon>Aaosphaeria</taxon>
    </lineage>
</organism>
<feature type="chain" id="PRO_5025545646" evidence="1">
    <location>
        <begin position="23"/>
        <end position="334"/>
    </location>
</feature>
<accession>A0A6A5Y5I0</accession>
<protein>
    <submittedName>
        <fullName evidence="2">Uncharacterized protein</fullName>
    </submittedName>
</protein>
<name>A0A6A5Y5I0_9PLEO</name>
<feature type="signal peptide" evidence="1">
    <location>
        <begin position="1"/>
        <end position="22"/>
    </location>
</feature>
<dbReference type="Proteomes" id="UP000799778">
    <property type="component" value="Unassembled WGS sequence"/>
</dbReference>
<evidence type="ECO:0000313" key="2">
    <source>
        <dbReference type="EMBL" id="KAF2020101.1"/>
    </source>
</evidence>
<dbReference type="RefSeq" id="XP_033388440.1">
    <property type="nucleotide sequence ID" value="XM_033532969.1"/>
</dbReference>